<name>A0ABU1ZQ22_9BURK</name>
<proteinExistence type="predicted"/>
<organism evidence="1 2">
    <name type="scientific">Rhodoferax saidenbachensis</name>
    <dbReference type="NCBI Taxonomy" id="1484693"/>
    <lineage>
        <taxon>Bacteria</taxon>
        <taxon>Pseudomonadati</taxon>
        <taxon>Pseudomonadota</taxon>
        <taxon>Betaproteobacteria</taxon>
        <taxon>Burkholderiales</taxon>
        <taxon>Comamonadaceae</taxon>
        <taxon>Rhodoferax</taxon>
    </lineage>
</organism>
<evidence type="ECO:0000313" key="2">
    <source>
        <dbReference type="Proteomes" id="UP001268089"/>
    </source>
</evidence>
<accession>A0ABU1ZQ22</accession>
<keyword evidence="2" id="KW-1185">Reference proteome</keyword>
<evidence type="ECO:0000313" key="1">
    <source>
        <dbReference type="EMBL" id="MDR7307627.1"/>
    </source>
</evidence>
<comment type="caution">
    <text evidence="1">The sequence shown here is derived from an EMBL/GenBank/DDBJ whole genome shotgun (WGS) entry which is preliminary data.</text>
</comment>
<gene>
    <name evidence="1" type="ORF">J2X15_002931</name>
</gene>
<sequence>MCSASAWADCSRVIVVPAAPTGFNVKVVDDLVTGVYPDWLRDVGRRAGCQFQFPVMPRARADSMLFVSNQSDMLLPASQNAERDQKAQFVHVVNLTPSLITLHGLPNVPRDVRALLGRTNMRAALVRSYSWGDEYEALVRELMAENRVDFVNDLETIGRMLRIGRVDFTILPPTLLYSALQIASAGIQTGEFRYTALAGLPRSKVGAYLSRQTLSTTDLDLLSSQMLKTSKDGSLRAYFEKYYPQDVVAADISPN</sequence>
<dbReference type="EMBL" id="JAVDXO010000007">
    <property type="protein sequence ID" value="MDR7307627.1"/>
    <property type="molecule type" value="Genomic_DNA"/>
</dbReference>
<dbReference type="RefSeq" id="WP_310344035.1">
    <property type="nucleotide sequence ID" value="NZ_JAVDXO010000007.1"/>
</dbReference>
<dbReference type="Gene3D" id="3.40.190.10">
    <property type="entry name" value="Periplasmic binding protein-like II"/>
    <property type="match status" value="2"/>
</dbReference>
<dbReference type="SUPFAM" id="SSF53850">
    <property type="entry name" value="Periplasmic binding protein-like II"/>
    <property type="match status" value="1"/>
</dbReference>
<dbReference type="Proteomes" id="UP001268089">
    <property type="component" value="Unassembled WGS sequence"/>
</dbReference>
<reference evidence="1 2" key="1">
    <citation type="submission" date="2023-07" db="EMBL/GenBank/DDBJ databases">
        <title>Sorghum-associated microbial communities from plants grown in Nebraska, USA.</title>
        <authorList>
            <person name="Schachtman D."/>
        </authorList>
    </citation>
    <scope>NUCLEOTIDE SEQUENCE [LARGE SCALE GENOMIC DNA]</scope>
    <source>
        <strain evidence="1 2">BE308</strain>
    </source>
</reference>
<protein>
    <submittedName>
        <fullName evidence="1">Polar amino acid transport system substrate-binding protein</fullName>
    </submittedName>
</protein>